<organism evidence="1 2">
    <name type="scientific">Pseudonocardia endophytica</name>
    <dbReference type="NCBI Taxonomy" id="401976"/>
    <lineage>
        <taxon>Bacteria</taxon>
        <taxon>Bacillati</taxon>
        <taxon>Actinomycetota</taxon>
        <taxon>Actinomycetes</taxon>
        <taxon>Pseudonocardiales</taxon>
        <taxon>Pseudonocardiaceae</taxon>
        <taxon>Pseudonocardia</taxon>
    </lineage>
</organism>
<reference evidence="1 2" key="1">
    <citation type="submission" date="2019-03" db="EMBL/GenBank/DDBJ databases">
        <title>Sequencing the genomes of 1000 actinobacteria strains.</title>
        <authorList>
            <person name="Klenk H.-P."/>
        </authorList>
    </citation>
    <scope>NUCLEOTIDE SEQUENCE [LARGE SCALE GENOMIC DNA]</scope>
    <source>
        <strain evidence="1 2">DSM 44969</strain>
    </source>
</reference>
<sequence length="50" mass="5342">MAHERCPGYRFTGRVPGKIGSKQAGVEPGFRGCAGVNREADARRALAIAR</sequence>
<keyword evidence="2" id="KW-1185">Reference proteome</keyword>
<dbReference type="Proteomes" id="UP000295560">
    <property type="component" value="Unassembled WGS sequence"/>
</dbReference>
<comment type="caution">
    <text evidence="1">The sequence shown here is derived from an EMBL/GenBank/DDBJ whole genome shotgun (WGS) entry which is preliminary data.</text>
</comment>
<accession>A0A4R1HVD2</accession>
<proteinExistence type="predicted"/>
<dbReference type="AlphaFoldDB" id="A0A4R1HVD2"/>
<evidence type="ECO:0000313" key="1">
    <source>
        <dbReference type="EMBL" id="TCK24650.1"/>
    </source>
</evidence>
<dbReference type="EMBL" id="SMFZ01000001">
    <property type="protein sequence ID" value="TCK24650.1"/>
    <property type="molecule type" value="Genomic_DNA"/>
</dbReference>
<evidence type="ECO:0000313" key="2">
    <source>
        <dbReference type="Proteomes" id="UP000295560"/>
    </source>
</evidence>
<protein>
    <submittedName>
        <fullName evidence="1">Uncharacterized protein</fullName>
    </submittedName>
</protein>
<name>A0A4R1HVD2_PSEEN</name>
<gene>
    <name evidence="1" type="ORF">EV378_0432</name>
</gene>